<sequence>MKPAVDVDSLALNAAECRILAAVFGFADTAEFQVFARKQQRKHASKQLRGQVAR</sequence>
<dbReference type="AlphaFoldDB" id="A0A2X1V8A1"/>
<dbReference type="KEGG" id="mxe:MYXE_19190"/>
<evidence type="ECO:0000313" key="2">
    <source>
        <dbReference type="Proteomes" id="UP000464624"/>
    </source>
</evidence>
<dbReference type="Proteomes" id="UP000464624">
    <property type="component" value="Chromosome"/>
</dbReference>
<name>A0A2X1V8A1_MYCXE</name>
<dbReference type="RefSeq" id="WP_161552066.1">
    <property type="nucleotide sequence ID" value="NZ_AP022314.1"/>
</dbReference>
<gene>
    <name evidence="1" type="ORF">MYXE_19190</name>
</gene>
<reference evidence="1 2" key="1">
    <citation type="submission" date="2019-12" db="EMBL/GenBank/DDBJ databases">
        <title>Complete genome sequence of Mycolicibacterium xenopi str. JCM15661T.</title>
        <authorList>
            <person name="Yoshida M."/>
            <person name="Fukano H."/>
            <person name="Asakura T."/>
            <person name="Hoshino Y."/>
        </authorList>
    </citation>
    <scope>NUCLEOTIDE SEQUENCE [LARGE SCALE GENOMIC DNA]</scope>
    <source>
        <strain evidence="1 2">JCM 15661T</strain>
    </source>
</reference>
<proteinExistence type="predicted"/>
<dbReference type="EMBL" id="AP022314">
    <property type="protein sequence ID" value="BBU22129.1"/>
    <property type="molecule type" value="Genomic_DNA"/>
</dbReference>
<evidence type="ECO:0000313" key="1">
    <source>
        <dbReference type="EMBL" id="BBU22129.1"/>
    </source>
</evidence>
<organism evidence="1 2">
    <name type="scientific">Mycobacterium xenopi</name>
    <dbReference type="NCBI Taxonomy" id="1789"/>
    <lineage>
        <taxon>Bacteria</taxon>
        <taxon>Bacillati</taxon>
        <taxon>Actinomycetota</taxon>
        <taxon>Actinomycetes</taxon>
        <taxon>Mycobacteriales</taxon>
        <taxon>Mycobacteriaceae</taxon>
        <taxon>Mycobacterium</taxon>
    </lineage>
</organism>
<protein>
    <submittedName>
        <fullName evidence="1">Uncharacterized protein</fullName>
    </submittedName>
</protein>
<accession>A0A2X1V8A1</accession>